<dbReference type="InterPro" id="IPR010372">
    <property type="entry name" value="DNA_pol3_delta_N"/>
</dbReference>
<dbReference type="GO" id="GO:0003677">
    <property type="term" value="F:DNA binding"/>
    <property type="evidence" value="ECO:0007669"/>
    <property type="project" value="InterPro"/>
</dbReference>
<dbReference type="InterPro" id="IPR005790">
    <property type="entry name" value="DNA_polIII_delta"/>
</dbReference>
<evidence type="ECO:0000256" key="4">
    <source>
        <dbReference type="ARBA" id="ARBA00022695"/>
    </source>
</evidence>
<dbReference type="Gene3D" id="3.40.50.300">
    <property type="entry name" value="P-loop containing nucleotide triphosphate hydrolases"/>
    <property type="match status" value="1"/>
</dbReference>
<dbReference type="RefSeq" id="WP_115091094.1">
    <property type="nucleotide sequence ID" value="NZ_CP068107.1"/>
</dbReference>
<keyword evidence="4" id="KW-0548">Nucleotidyltransferase</keyword>
<comment type="similarity">
    <text evidence="7">Belongs to the DNA polymerase HolA subunit family.</text>
</comment>
<keyword evidence="6" id="KW-0239">DNA-directed DNA polymerase</keyword>
<gene>
    <name evidence="10" type="ORF">NCTC11179_01739</name>
</gene>
<keyword evidence="11" id="KW-1185">Reference proteome</keyword>
<dbReference type="EMBL" id="UGQL01000001">
    <property type="protein sequence ID" value="STZ28197.1"/>
    <property type="molecule type" value="Genomic_DNA"/>
</dbReference>
<evidence type="ECO:0000313" key="11">
    <source>
        <dbReference type="Proteomes" id="UP000255024"/>
    </source>
</evidence>
<dbReference type="PANTHER" id="PTHR34388:SF1">
    <property type="entry name" value="DNA POLYMERASE III SUBUNIT DELTA"/>
    <property type="match status" value="1"/>
</dbReference>
<organism evidence="10 11">
    <name type="scientific">Myroides odoratus</name>
    <name type="common">Flavobacterium odoratum</name>
    <dbReference type="NCBI Taxonomy" id="256"/>
    <lineage>
        <taxon>Bacteria</taxon>
        <taxon>Pseudomonadati</taxon>
        <taxon>Bacteroidota</taxon>
        <taxon>Flavobacteriia</taxon>
        <taxon>Flavobacteriales</taxon>
        <taxon>Flavobacteriaceae</taxon>
        <taxon>Myroides</taxon>
    </lineage>
</organism>
<evidence type="ECO:0000256" key="8">
    <source>
        <dbReference type="ARBA" id="ARBA00049244"/>
    </source>
</evidence>
<evidence type="ECO:0000256" key="7">
    <source>
        <dbReference type="ARBA" id="ARBA00034754"/>
    </source>
</evidence>
<sequence length="334" mass="38471">MEQLKEIVKNIKNKTIAPVYFLMGDEPYYIDNVADYIESNVLTEEEKGFNQMILYGRDVTIQDIVSNAKRFPLMAEKQVIIVKEAQDLAKTIEQLDDYVNQPQPSTVLVFCYKYKTIDKRKKLYKSLQKHAVLFESNRLKDYKLEGWLQQTVAKRGYSIDPKSAAMLIEFLGNDLSKIVKELDKLTIVLPKGQPITAEVIEKNIGISKDYNNFELMKAIVDRNQLQAYKIANHFAQNPKNNPFVVTIGIVYAYFSKLLLYHGLQDKSPQNAMRQLKIVQYAIKDYELGFKTYPMRRVSQIIAHLKEVDLKGKGVGAAQLPQGDLLKEMLMKIFN</sequence>
<protein>
    <recommendedName>
        <fullName evidence="2">DNA polymerase III subunit delta</fullName>
        <ecNumber evidence="1">2.7.7.7</ecNumber>
    </recommendedName>
</protein>
<dbReference type="GO" id="GO:0009360">
    <property type="term" value="C:DNA polymerase III complex"/>
    <property type="evidence" value="ECO:0007669"/>
    <property type="project" value="InterPro"/>
</dbReference>
<feature type="domain" description="DNA polymerase III delta N-terminal" evidence="9">
    <location>
        <begin position="20"/>
        <end position="135"/>
    </location>
</feature>
<keyword evidence="3" id="KW-0808">Transferase</keyword>
<dbReference type="Gene3D" id="1.20.272.10">
    <property type="match status" value="1"/>
</dbReference>
<dbReference type="Proteomes" id="UP000255024">
    <property type="component" value="Unassembled WGS sequence"/>
</dbReference>
<dbReference type="SUPFAM" id="SSF52540">
    <property type="entry name" value="P-loop containing nucleoside triphosphate hydrolases"/>
    <property type="match status" value="1"/>
</dbReference>
<dbReference type="PANTHER" id="PTHR34388">
    <property type="entry name" value="DNA POLYMERASE III SUBUNIT DELTA"/>
    <property type="match status" value="1"/>
</dbReference>
<dbReference type="Gene3D" id="1.10.8.60">
    <property type="match status" value="1"/>
</dbReference>
<dbReference type="NCBIfam" id="TIGR01128">
    <property type="entry name" value="holA"/>
    <property type="match status" value="1"/>
</dbReference>
<name>A0A378RPW1_MYROD</name>
<proteinExistence type="inferred from homology"/>
<dbReference type="SUPFAM" id="SSF48019">
    <property type="entry name" value="post-AAA+ oligomerization domain-like"/>
    <property type="match status" value="1"/>
</dbReference>
<dbReference type="AlphaFoldDB" id="A0A378RPW1"/>
<evidence type="ECO:0000259" key="9">
    <source>
        <dbReference type="Pfam" id="PF06144"/>
    </source>
</evidence>
<comment type="catalytic activity">
    <reaction evidence="8">
        <text>DNA(n) + a 2'-deoxyribonucleoside 5'-triphosphate = DNA(n+1) + diphosphate</text>
        <dbReference type="Rhea" id="RHEA:22508"/>
        <dbReference type="Rhea" id="RHEA-COMP:17339"/>
        <dbReference type="Rhea" id="RHEA-COMP:17340"/>
        <dbReference type="ChEBI" id="CHEBI:33019"/>
        <dbReference type="ChEBI" id="CHEBI:61560"/>
        <dbReference type="ChEBI" id="CHEBI:173112"/>
        <dbReference type="EC" id="2.7.7.7"/>
    </reaction>
</comment>
<dbReference type="GO" id="GO:0003887">
    <property type="term" value="F:DNA-directed DNA polymerase activity"/>
    <property type="evidence" value="ECO:0007669"/>
    <property type="project" value="UniProtKB-KW"/>
</dbReference>
<evidence type="ECO:0000256" key="2">
    <source>
        <dbReference type="ARBA" id="ARBA00017703"/>
    </source>
</evidence>
<dbReference type="InterPro" id="IPR027417">
    <property type="entry name" value="P-loop_NTPase"/>
</dbReference>
<dbReference type="InterPro" id="IPR008921">
    <property type="entry name" value="DNA_pol3_clamp-load_cplx_C"/>
</dbReference>
<accession>A0A378RPW1</accession>
<evidence type="ECO:0000256" key="1">
    <source>
        <dbReference type="ARBA" id="ARBA00012417"/>
    </source>
</evidence>
<evidence type="ECO:0000256" key="6">
    <source>
        <dbReference type="ARBA" id="ARBA00022932"/>
    </source>
</evidence>
<evidence type="ECO:0000256" key="5">
    <source>
        <dbReference type="ARBA" id="ARBA00022705"/>
    </source>
</evidence>
<keyword evidence="5" id="KW-0235">DNA replication</keyword>
<dbReference type="EC" id="2.7.7.7" evidence="1"/>
<dbReference type="GO" id="GO:0006261">
    <property type="term" value="P:DNA-templated DNA replication"/>
    <property type="evidence" value="ECO:0007669"/>
    <property type="project" value="TreeGrafter"/>
</dbReference>
<dbReference type="Pfam" id="PF06144">
    <property type="entry name" value="DNA_pol3_delta"/>
    <property type="match status" value="1"/>
</dbReference>
<evidence type="ECO:0000313" key="10">
    <source>
        <dbReference type="EMBL" id="STZ28197.1"/>
    </source>
</evidence>
<evidence type="ECO:0000256" key="3">
    <source>
        <dbReference type="ARBA" id="ARBA00022679"/>
    </source>
</evidence>
<reference evidence="10 11" key="1">
    <citation type="submission" date="2018-06" db="EMBL/GenBank/DDBJ databases">
        <authorList>
            <consortium name="Pathogen Informatics"/>
            <person name="Doyle S."/>
        </authorList>
    </citation>
    <scope>NUCLEOTIDE SEQUENCE [LARGE SCALE GENOMIC DNA]</scope>
    <source>
        <strain evidence="10 11">NCTC11179</strain>
    </source>
</reference>